<evidence type="ECO:0000256" key="1">
    <source>
        <dbReference type="SAM" id="MobiDB-lite"/>
    </source>
</evidence>
<feature type="transmembrane region" description="Helical" evidence="2">
    <location>
        <begin position="12"/>
        <end position="34"/>
    </location>
</feature>
<proteinExistence type="predicted"/>
<dbReference type="Proteomes" id="UP000310158">
    <property type="component" value="Unassembled WGS sequence"/>
</dbReference>
<name>A0A4S4LVC2_9AGAM</name>
<keyword evidence="4" id="KW-1185">Reference proteome</keyword>
<feature type="region of interest" description="Disordered" evidence="1">
    <location>
        <begin position="195"/>
        <end position="237"/>
    </location>
</feature>
<evidence type="ECO:0000256" key="2">
    <source>
        <dbReference type="SAM" id="Phobius"/>
    </source>
</evidence>
<dbReference type="OrthoDB" id="2798046at2759"/>
<accession>A0A4S4LVC2</accession>
<feature type="compositionally biased region" description="Basic and acidic residues" evidence="1">
    <location>
        <begin position="195"/>
        <end position="217"/>
    </location>
</feature>
<gene>
    <name evidence="3" type="ORF">EW146_g4780</name>
</gene>
<dbReference type="EMBL" id="SGPL01000193">
    <property type="protein sequence ID" value="THH15748.1"/>
    <property type="molecule type" value="Genomic_DNA"/>
</dbReference>
<keyword evidence="2" id="KW-0472">Membrane</keyword>
<reference evidence="3 4" key="1">
    <citation type="submission" date="2019-02" db="EMBL/GenBank/DDBJ databases">
        <title>Genome sequencing of the rare red list fungi Bondarzewia mesenterica.</title>
        <authorList>
            <person name="Buettner E."/>
            <person name="Kellner H."/>
        </authorList>
    </citation>
    <scope>NUCLEOTIDE SEQUENCE [LARGE SCALE GENOMIC DNA]</scope>
    <source>
        <strain evidence="3 4">DSM 108281</strain>
    </source>
</reference>
<evidence type="ECO:0000313" key="3">
    <source>
        <dbReference type="EMBL" id="THH15748.1"/>
    </source>
</evidence>
<keyword evidence="2" id="KW-1133">Transmembrane helix</keyword>
<comment type="caution">
    <text evidence="3">The sequence shown here is derived from an EMBL/GenBank/DDBJ whole genome shotgun (WGS) entry which is preliminary data.</text>
</comment>
<dbReference type="AlphaFoldDB" id="A0A4S4LVC2"/>
<protein>
    <submittedName>
        <fullName evidence="3">Uncharacterized protein</fullName>
    </submittedName>
</protein>
<organism evidence="3 4">
    <name type="scientific">Bondarzewia mesenterica</name>
    <dbReference type="NCBI Taxonomy" id="1095465"/>
    <lineage>
        <taxon>Eukaryota</taxon>
        <taxon>Fungi</taxon>
        <taxon>Dikarya</taxon>
        <taxon>Basidiomycota</taxon>
        <taxon>Agaricomycotina</taxon>
        <taxon>Agaricomycetes</taxon>
        <taxon>Russulales</taxon>
        <taxon>Bondarzewiaceae</taxon>
        <taxon>Bondarzewia</taxon>
    </lineage>
</organism>
<feature type="compositionally biased region" description="Acidic residues" evidence="1">
    <location>
        <begin position="218"/>
        <end position="230"/>
    </location>
</feature>
<evidence type="ECO:0000313" key="4">
    <source>
        <dbReference type="Proteomes" id="UP000310158"/>
    </source>
</evidence>
<keyword evidence="2" id="KW-0812">Transmembrane</keyword>
<sequence>MVYASNVRETIAPALCIIGLYLYSLVCLMLAYVLGGAVSGHTLRVGRIKPLELTVWNVNLRLPPPSKLSASPSTFASFTSLCIIPRLPTLTSPTFLTLTLTRPHFTTPLCTVTVDSLTVRLNLFPTLARVSAGPWADVTLEMLRLRVYTSGRTPNDVKRLREALVGTLLFGEILRVDEFKTSIFFGPDFAGRGRELKNPHEMGADVGSRKEETRQDSGSEEEKDMPESEGEGEKGESAPIQAPVSVFASSQPDDLLVQAHTRRLHVHDRKGRIYTFGYASACLRRTWGAADLEGQRGSYHMEAVDSQWRKLPPFVLGEKIKNMNAFRYFLTLPFSIPHHLYTLVHDPLRYIDLSVPHAFIQFDDFRIRDAELVNQGFEMLSRMLLGREFGMSGMAARG</sequence>